<dbReference type="OrthoDB" id="1494565at2"/>
<gene>
    <name evidence="1" type="ordered locus">AM1_B0305</name>
</gene>
<keyword evidence="1" id="KW-0614">Plasmid</keyword>
<name>A8ZLJ7_ACAM1</name>
<protein>
    <submittedName>
        <fullName evidence="1">Uncharacterized protein</fullName>
    </submittedName>
</protein>
<evidence type="ECO:0000313" key="2">
    <source>
        <dbReference type="Proteomes" id="UP000000268"/>
    </source>
</evidence>
<evidence type="ECO:0000313" key="1">
    <source>
        <dbReference type="EMBL" id="ABW32024.1"/>
    </source>
</evidence>
<keyword evidence="2" id="KW-1185">Reference proteome</keyword>
<geneLocation type="plasmid" evidence="1 2">
    <name>pREB2</name>
</geneLocation>
<dbReference type="KEGG" id="amr:AM1_B0305"/>
<dbReference type="RefSeq" id="WP_012167172.1">
    <property type="nucleotide sequence ID" value="NC_009927.1"/>
</dbReference>
<dbReference type="HOGENOM" id="CLU_1308288_0_0_3"/>
<dbReference type="Proteomes" id="UP000000268">
    <property type="component" value="Plasmid pREB2"/>
</dbReference>
<dbReference type="AlphaFoldDB" id="A8ZLJ7"/>
<reference evidence="1 2" key="1">
    <citation type="journal article" date="2008" name="Proc. Natl. Acad. Sci. U.S.A.">
        <title>Niche adaptation and genome expansion in the chlorophyll d-producing cyanobacterium Acaryochloris marina.</title>
        <authorList>
            <person name="Swingley W.D."/>
            <person name="Chen M."/>
            <person name="Cheung P.C."/>
            <person name="Conrad A.L."/>
            <person name="Dejesa L.C."/>
            <person name="Hao J."/>
            <person name="Honchak B.M."/>
            <person name="Karbach L.E."/>
            <person name="Kurdoglu A."/>
            <person name="Lahiri S."/>
            <person name="Mastrian S.D."/>
            <person name="Miyashita H."/>
            <person name="Page L."/>
            <person name="Ramakrishna P."/>
            <person name="Satoh S."/>
            <person name="Sattley W.M."/>
            <person name="Shimada Y."/>
            <person name="Taylor H.L."/>
            <person name="Tomo T."/>
            <person name="Tsuchiya T."/>
            <person name="Wang Z.T."/>
            <person name="Raymond J."/>
            <person name="Mimuro M."/>
            <person name="Blankenship R.E."/>
            <person name="Touchman J.W."/>
        </authorList>
    </citation>
    <scope>NUCLEOTIDE SEQUENCE [LARGE SCALE GENOMIC DNA]</scope>
    <source>
        <strain evidence="2">MBIC 11017</strain>
        <plasmid evidence="2">Plasmid pREB2</plasmid>
    </source>
</reference>
<sequence length="210" mass="24168">MVSTLTATETSQGSALRIFGDGDAYVGDVSGFLRDLEYAYNSAYVFDSILEEAEEFYRTGNNPGLPIRNLLWMAWWPPTPEKVAAMVPEADRLRLIGVELHSPGFWDFLGKLNPLEKIRLYLNDRHERQKDRQYRSRIEAEKLELENFKDKIDVLKQLGATDKDFALLKDQLLAKSLRQLNPHQDQGLILEGEIVDPNIEKKRSLNPDEY</sequence>
<organism evidence="1 2">
    <name type="scientific">Acaryochloris marina (strain MBIC 11017)</name>
    <dbReference type="NCBI Taxonomy" id="329726"/>
    <lineage>
        <taxon>Bacteria</taxon>
        <taxon>Bacillati</taxon>
        <taxon>Cyanobacteriota</taxon>
        <taxon>Cyanophyceae</taxon>
        <taxon>Acaryochloridales</taxon>
        <taxon>Acaryochloridaceae</taxon>
        <taxon>Acaryochloris</taxon>
    </lineage>
</organism>
<accession>A8ZLJ7</accession>
<proteinExistence type="predicted"/>
<dbReference type="EMBL" id="CP000839">
    <property type="protein sequence ID" value="ABW32024.1"/>
    <property type="molecule type" value="Genomic_DNA"/>
</dbReference>